<dbReference type="STRING" id="1618570.UT08_C0009G0049"/>
<protein>
    <submittedName>
        <fullName evidence="2">Uncharacterized protein</fullName>
    </submittedName>
</protein>
<comment type="caution">
    <text evidence="2">The sequence shown here is derived from an EMBL/GenBank/DDBJ whole genome shotgun (WGS) entry which is preliminary data.</text>
</comment>
<accession>A0A0G0LBI8</accession>
<gene>
    <name evidence="2" type="ORF">UT08_C0009G0049</name>
</gene>
<organism evidence="2 3">
    <name type="scientific">Candidatus Woesebacteria bacterium GW2011_GWB1_38_8</name>
    <dbReference type="NCBI Taxonomy" id="1618570"/>
    <lineage>
        <taxon>Bacteria</taxon>
        <taxon>Candidatus Woeseibacteriota</taxon>
    </lineage>
</organism>
<dbReference type="InterPro" id="IPR036165">
    <property type="entry name" value="YefM-like_sf"/>
</dbReference>
<dbReference type="Proteomes" id="UP000034081">
    <property type="component" value="Unassembled WGS sequence"/>
</dbReference>
<dbReference type="SUPFAM" id="SSF143120">
    <property type="entry name" value="YefM-like"/>
    <property type="match status" value="1"/>
</dbReference>
<comment type="similarity">
    <text evidence="1">Belongs to the phD/YefM antitoxin family.</text>
</comment>
<dbReference type="EMBL" id="LBVL01000009">
    <property type="protein sequence ID" value="KKQ85215.1"/>
    <property type="molecule type" value="Genomic_DNA"/>
</dbReference>
<dbReference type="AlphaFoldDB" id="A0A0G0LBI8"/>
<name>A0A0G0LBI8_9BACT</name>
<dbReference type="NCBIfam" id="TIGR01552">
    <property type="entry name" value="phd_fam"/>
    <property type="match status" value="1"/>
</dbReference>
<proteinExistence type="inferred from homology"/>
<reference evidence="2 3" key="1">
    <citation type="journal article" date="2015" name="Nature">
        <title>rRNA introns, odd ribosomes, and small enigmatic genomes across a large radiation of phyla.</title>
        <authorList>
            <person name="Brown C.T."/>
            <person name="Hug L.A."/>
            <person name="Thomas B.C."/>
            <person name="Sharon I."/>
            <person name="Castelle C.J."/>
            <person name="Singh A."/>
            <person name="Wilkins M.J."/>
            <person name="Williams K.H."/>
            <person name="Banfield J.F."/>
        </authorList>
    </citation>
    <scope>NUCLEOTIDE SEQUENCE [LARGE SCALE GENOMIC DNA]</scope>
</reference>
<evidence type="ECO:0000313" key="3">
    <source>
        <dbReference type="Proteomes" id="UP000034081"/>
    </source>
</evidence>
<sequence>MNTIKVSATHARNNFFELLEKVSMGTQILVERNNKPIAAIVPRKSKVDWAGLKKAMDNAHGILKDYDPKDNPLRKPGAANFLGRWDRGLVKPKRATKK</sequence>
<dbReference type="Gene3D" id="3.40.1620.10">
    <property type="entry name" value="YefM-like domain"/>
    <property type="match status" value="1"/>
</dbReference>
<evidence type="ECO:0000256" key="1">
    <source>
        <dbReference type="ARBA" id="ARBA00009981"/>
    </source>
</evidence>
<evidence type="ECO:0000313" key="2">
    <source>
        <dbReference type="EMBL" id="KKQ85215.1"/>
    </source>
</evidence>